<evidence type="ECO:0000256" key="1">
    <source>
        <dbReference type="RuleBase" id="RU365029"/>
    </source>
</evidence>
<keyword evidence="1" id="KW-0539">Nucleus</keyword>
<evidence type="ECO:0000313" key="4">
    <source>
        <dbReference type="EMBL" id="PHJ15333.1"/>
    </source>
</evidence>
<evidence type="ECO:0000256" key="2">
    <source>
        <dbReference type="SAM" id="Coils"/>
    </source>
</evidence>
<keyword evidence="1" id="KW-0408">Iron</keyword>
<keyword evidence="1" id="KW-0479">Metal-binding</keyword>
<keyword evidence="2" id="KW-0175">Coiled coil</keyword>
<dbReference type="AlphaFoldDB" id="A0A2C6KG32"/>
<dbReference type="EC" id="2.7.7.7" evidence="1"/>
<keyword evidence="5" id="KW-1185">Reference proteome</keyword>
<feature type="compositionally biased region" description="Low complexity" evidence="3">
    <location>
        <begin position="182"/>
        <end position="196"/>
    </location>
</feature>
<feature type="non-terminal residue" evidence="4">
    <location>
        <position position="268"/>
    </location>
</feature>
<dbReference type="PANTHER" id="PTHR10670">
    <property type="entry name" value="DNA POLYMERASE EPSILON CATALYTIC SUBUNIT A"/>
    <property type="match status" value="1"/>
</dbReference>
<dbReference type="GO" id="GO:0006297">
    <property type="term" value="P:nucleotide-excision repair, DNA gap filling"/>
    <property type="evidence" value="ECO:0007669"/>
    <property type="project" value="TreeGrafter"/>
</dbReference>
<comment type="cofactor">
    <cofactor evidence="1">
        <name>[4Fe-4S] cluster</name>
        <dbReference type="ChEBI" id="CHEBI:49883"/>
    </cofactor>
</comment>
<dbReference type="OrthoDB" id="10060449at2759"/>
<comment type="function">
    <text evidence="1">DNA polymerase II participates in chromosomal DNA replication.</text>
</comment>
<dbReference type="GeneID" id="94434168"/>
<dbReference type="VEuPathDB" id="ToxoDB:CSUI_010856"/>
<dbReference type="GO" id="GO:0051539">
    <property type="term" value="F:4 iron, 4 sulfur cluster binding"/>
    <property type="evidence" value="ECO:0007669"/>
    <property type="project" value="UniProtKB-KW"/>
</dbReference>
<dbReference type="PANTHER" id="PTHR10670:SF0">
    <property type="entry name" value="DNA POLYMERASE EPSILON CATALYTIC SUBUNIT A"/>
    <property type="match status" value="1"/>
</dbReference>
<keyword evidence="1" id="KW-0548">Nucleotidyltransferase</keyword>
<dbReference type="GO" id="GO:0008310">
    <property type="term" value="F:single-stranded DNA 3'-5' DNA exonuclease activity"/>
    <property type="evidence" value="ECO:0007669"/>
    <property type="project" value="TreeGrafter"/>
</dbReference>
<accession>A0A2C6KG32</accession>
<feature type="coiled-coil region" evidence="2">
    <location>
        <begin position="140"/>
        <end position="167"/>
    </location>
</feature>
<dbReference type="GO" id="GO:0045004">
    <property type="term" value="P:DNA replication proofreading"/>
    <property type="evidence" value="ECO:0007669"/>
    <property type="project" value="TreeGrafter"/>
</dbReference>
<dbReference type="EMBL" id="MIGC01008588">
    <property type="protein sequence ID" value="PHJ15333.1"/>
    <property type="molecule type" value="Genomic_DNA"/>
</dbReference>
<proteinExistence type="inferred from homology"/>
<evidence type="ECO:0000313" key="5">
    <source>
        <dbReference type="Proteomes" id="UP000221165"/>
    </source>
</evidence>
<keyword evidence="1" id="KW-0238">DNA-binding</keyword>
<comment type="similarity">
    <text evidence="1">Belongs to the DNA polymerase type-B family.</text>
</comment>
<organism evidence="4 5">
    <name type="scientific">Cystoisospora suis</name>
    <dbReference type="NCBI Taxonomy" id="483139"/>
    <lineage>
        <taxon>Eukaryota</taxon>
        <taxon>Sar</taxon>
        <taxon>Alveolata</taxon>
        <taxon>Apicomplexa</taxon>
        <taxon>Conoidasida</taxon>
        <taxon>Coccidia</taxon>
        <taxon>Eucoccidiorida</taxon>
        <taxon>Eimeriorina</taxon>
        <taxon>Sarcocystidae</taxon>
        <taxon>Cystoisospora</taxon>
    </lineage>
</organism>
<keyword evidence="1" id="KW-0004">4Fe-4S</keyword>
<dbReference type="GO" id="GO:0008622">
    <property type="term" value="C:epsilon DNA polymerase complex"/>
    <property type="evidence" value="ECO:0007669"/>
    <property type="project" value="InterPro"/>
</dbReference>
<dbReference type="GO" id="GO:0008270">
    <property type="term" value="F:zinc ion binding"/>
    <property type="evidence" value="ECO:0007669"/>
    <property type="project" value="UniProtKB-KW"/>
</dbReference>
<name>A0A2C6KG32_9APIC</name>
<sequence>LSPVWVSYVGLHLYFVSESGVTWRTSLLHRPYFYLSVKRNSLRGETASTYLLQLQEAIKDHLERVDVQIEEAYREDLSDPAHLARLLPSWDFDSSETAESFAKKRFASAAGKEAQDRKDDAKMPSRRLFLKLSFSNVKSLVEARDELRKIVRRNREVHQRRQEEERRMGGYIGEKKKKSFYSSSSLTDGFSSSSRSALEGASRTSGKHLGGGGNEEEDDEEGDVLELIDDLFEADVLYIARCCIDLKLRCGLWHDVKKSSVSMADPLE</sequence>
<keyword evidence="1" id="KW-0863">Zinc-finger</keyword>
<feature type="region of interest" description="Disordered" evidence="3">
    <location>
        <begin position="182"/>
        <end position="220"/>
    </location>
</feature>
<dbReference type="InterPro" id="IPR012337">
    <property type="entry name" value="RNaseH-like_sf"/>
</dbReference>
<dbReference type="SUPFAM" id="SSF53098">
    <property type="entry name" value="Ribonuclease H-like"/>
    <property type="match status" value="1"/>
</dbReference>
<dbReference type="GO" id="GO:0003887">
    <property type="term" value="F:DNA-directed DNA polymerase activity"/>
    <property type="evidence" value="ECO:0007669"/>
    <property type="project" value="UniProtKB-KW"/>
</dbReference>
<comment type="catalytic activity">
    <reaction evidence="1">
        <text>DNA(n) + a 2'-deoxyribonucleoside 5'-triphosphate = DNA(n+1) + diphosphate</text>
        <dbReference type="Rhea" id="RHEA:22508"/>
        <dbReference type="Rhea" id="RHEA-COMP:17339"/>
        <dbReference type="Rhea" id="RHEA-COMP:17340"/>
        <dbReference type="ChEBI" id="CHEBI:33019"/>
        <dbReference type="ChEBI" id="CHEBI:61560"/>
        <dbReference type="ChEBI" id="CHEBI:173112"/>
        <dbReference type="EC" id="2.7.7.7"/>
    </reaction>
</comment>
<keyword evidence="1" id="KW-0808">Transferase</keyword>
<evidence type="ECO:0000256" key="3">
    <source>
        <dbReference type="SAM" id="MobiDB-lite"/>
    </source>
</evidence>
<dbReference type="GO" id="GO:0006287">
    <property type="term" value="P:base-excision repair, gap-filling"/>
    <property type="evidence" value="ECO:0007669"/>
    <property type="project" value="TreeGrafter"/>
</dbReference>
<comment type="subcellular location">
    <subcellularLocation>
        <location evidence="1">Nucleus</location>
    </subcellularLocation>
</comment>
<keyword evidence="1" id="KW-0411">Iron-sulfur</keyword>
<dbReference type="GO" id="GO:0006272">
    <property type="term" value="P:leading strand elongation"/>
    <property type="evidence" value="ECO:0007669"/>
    <property type="project" value="TreeGrafter"/>
</dbReference>
<dbReference type="GO" id="GO:0003677">
    <property type="term" value="F:DNA binding"/>
    <property type="evidence" value="ECO:0007669"/>
    <property type="project" value="UniProtKB-KW"/>
</dbReference>
<keyword evidence="1" id="KW-0239">DNA-directed DNA polymerase</keyword>
<keyword evidence="1" id="KW-0862">Zinc</keyword>
<comment type="caution">
    <text evidence="4">The sequence shown here is derived from an EMBL/GenBank/DDBJ whole genome shotgun (WGS) entry which is preliminary data.</text>
</comment>
<dbReference type="GO" id="GO:0000278">
    <property type="term" value="P:mitotic cell cycle"/>
    <property type="evidence" value="ECO:0007669"/>
    <property type="project" value="TreeGrafter"/>
</dbReference>
<gene>
    <name evidence="4" type="ORF">CSUI_010856</name>
</gene>
<dbReference type="InterPro" id="IPR029703">
    <property type="entry name" value="POL2"/>
</dbReference>
<protein>
    <recommendedName>
        <fullName evidence="1">DNA polymerase epsilon catalytic subunit</fullName>
        <ecNumber evidence="1">2.7.7.7</ecNumber>
    </recommendedName>
</protein>
<dbReference type="RefSeq" id="XP_067917067.1">
    <property type="nucleotide sequence ID" value="XM_068070957.1"/>
</dbReference>
<feature type="non-terminal residue" evidence="4">
    <location>
        <position position="1"/>
    </location>
</feature>
<dbReference type="Proteomes" id="UP000221165">
    <property type="component" value="Unassembled WGS sequence"/>
</dbReference>
<keyword evidence="1" id="KW-0235">DNA replication</keyword>
<reference evidence="4 5" key="1">
    <citation type="journal article" date="2017" name="Int. J. Parasitol.">
        <title>The genome of the protozoan parasite Cystoisospora suis and a reverse vaccinology approach to identify vaccine candidates.</title>
        <authorList>
            <person name="Palmieri N."/>
            <person name="Shrestha A."/>
            <person name="Ruttkowski B."/>
            <person name="Beck T."/>
            <person name="Vogl C."/>
            <person name="Tomley F."/>
            <person name="Blake D.P."/>
            <person name="Joachim A."/>
        </authorList>
    </citation>
    <scope>NUCLEOTIDE SEQUENCE [LARGE SCALE GENOMIC DNA]</scope>
    <source>
        <strain evidence="4 5">Wien I</strain>
    </source>
</reference>